<reference evidence="12" key="1">
    <citation type="submission" date="2022-07" db="EMBL/GenBank/DDBJ databases">
        <title>Phylogenomic reconstructions and comparative analyses of Kickxellomycotina fungi.</title>
        <authorList>
            <person name="Reynolds N.K."/>
            <person name="Stajich J.E."/>
            <person name="Barry K."/>
            <person name="Grigoriev I.V."/>
            <person name="Crous P."/>
            <person name="Smith M.E."/>
        </authorList>
    </citation>
    <scope>NUCLEOTIDE SEQUENCE</scope>
    <source>
        <strain evidence="12">RSA 567</strain>
    </source>
</reference>
<dbReference type="GO" id="GO:0015421">
    <property type="term" value="F:ABC-type oligopeptide transporter activity"/>
    <property type="evidence" value="ECO:0007669"/>
    <property type="project" value="TreeGrafter"/>
</dbReference>
<name>A0A9W8AX98_9FUNG</name>
<evidence type="ECO:0000256" key="6">
    <source>
        <dbReference type="ARBA" id="ARBA00022840"/>
    </source>
</evidence>
<evidence type="ECO:0000256" key="10">
    <source>
        <dbReference type="SAM" id="Phobius"/>
    </source>
</evidence>
<dbReference type="SUPFAM" id="SSF90123">
    <property type="entry name" value="ABC transporter transmembrane region"/>
    <property type="match status" value="1"/>
</dbReference>
<evidence type="ECO:0000313" key="12">
    <source>
        <dbReference type="EMBL" id="KAJ1970925.1"/>
    </source>
</evidence>
<feature type="transmembrane region" description="Helical" evidence="10">
    <location>
        <begin position="171"/>
        <end position="189"/>
    </location>
</feature>
<dbReference type="CDD" id="cd18578">
    <property type="entry name" value="ABC_6TM_Pgp_ABCB1_D2_like"/>
    <property type="match status" value="1"/>
</dbReference>
<keyword evidence="3" id="KW-0813">Transport</keyword>
<evidence type="ECO:0000256" key="3">
    <source>
        <dbReference type="ARBA" id="ARBA00022448"/>
    </source>
</evidence>
<comment type="similarity">
    <text evidence="2">Belongs to the ABC transporter superfamily. ABCB family. Multidrug resistance exporter (TC 3.A.1.201) subfamily.</text>
</comment>
<keyword evidence="5" id="KW-0547">Nucleotide-binding</keyword>
<gene>
    <name evidence="12" type="ORF">H4R34_005905</name>
</gene>
<evidence type="ECO:0000256" key="8">
    <source>
        <dbReference type="ARBA" id="ARBA00023136"/>
    </source>
</evidence>
<dbReference type="GO" id="GO:0005743">
    <property type="term" value="C:mitochondrial inner membrane"/>
    <property type="evidence" value="ECO:0007669"/>
    <property type="project" value="TreeGrafter"/>
</dbReference>
<dbReference type="FunFam" id="1.20.1560.10:FF:000009">
    <property type="entry name" value="ABC transporter B family member 1"/>
    <property type="match status" value="1"/>
</dbReference>
<evidence type="ECO:0000256" key="2">
    <source>
        <dbReference type="ARBA" id="ARBA00007577"/>
    </source>
</evidence>
<accession>A0A9W8AX98</accession>
<dbReference type="EMBL" id="JANBQB010001575">
    <property type="protein sequence ID" value="KAJ1970925.1"/>
    <property type="molecule type" value="Genomic_DNA"/>
</dbReference>
<evidence type="ECO:0000256" key="7">
    <source>
        <dbReference type="ARBA" id="ARBA00022989"/>
    </source>
</evidence>
<feature type="non-terminal residue" evidence="12">
    <location>
        <position position="474"/>
    </location>
</feature>
<evidence type="ECO:0000256" key="1">
    <source>
        <dbReference type="ARBA" id="ARBA00004141"/>
    </source>
</evidence>
<evidence type="ECO:0000256" key="4">
    <source>
        <dbReference type="ARBA" id="ARBA00022692"/>
    </source>
</evidence>
<feature type="compositionally biased region" description="Polar residues" evidence="9">
    <location>
        <begin position="45"/>
        <end position="59"/>
    </location>
</feature>
<dbReference type="OrthoDB" id="6500128at2759"/>
<evidence type="ECO:0000259" key="11">
    <source>
        <dbReference type="PROSITE" id="PS50929"/>
    </source>
</evidence>
<feature type="transmembrane region" description="Helical" evidence="10">
    <location>
        <begin position="368"/>
        <end position="388"/>
    </location>
</feature>
<feature type="domain" description="ABC transmembrane type-1" evidence="11">
    <location>
        <begin position="133"/>
        <end position="419"/>
    </location>
</feature>
<organism evidence="12 13">
    <name type="scientific">Dimargaris verticillata</name>
    <dbReference type="NCBI Taxonomy" id="2761393"/>
    <lineage>
        <taxon>Eukaryota</taxon>
        <taxon>Fungi</taxon>
        <taxon>Fungi incertae sedis</taxon>
        <taxon>Zoopagomycota</taxon>
        <taxon>Kickxellomycotina</taxon>
        <taxon>Dimargaritomycetes</taxon>
        <taxon>Dimargaritales</taxon>
        <taxon>Dimargaritaceae</taxon>
        <taxon>Dimargaris</taxon>
    </lineage>
</organism>
<evidence type="ECO:0000256" key="9">
    <source>
        <dbReference type="SAM" id="MobiDB-lite"/>
    </source>
</evidence>
<keyword evidence="6" id="KW-0067">ATP-binding</keyword>
<dbReference type="PANTHER" id="PTHR43394:SF18">
    <property type="entry name" value="ABC TRANSPORTER B FAMILY MEMBER 11-LIKE"/>
    <property type="match status" value="1"/>
</dbReference>
<proteinExistence type="inferred from homology"/>
<dbReference type="InterPro" id="IPR011527">
    <property type="entry name" value="ABC1_TM_dom"/>
</dbReference>
<dbReference type="Proteomes" id="UP001151582">
    <property type="component" value="Unassembled WGS sequence"/>
</dbReference>
<dbReference type="GO" id="GO:0005524">
    <property type="term" value="F:ATP binding"/>
    <property type="evidence" value="ECO:0007669"/>
    <property type="project" value="UniProtKB-KW"/>
</dbReference>
<dbReference type="InterPro" id="IPR039421">
    <property type="entry name" value="Type_1_exporter"/>
</dbReference>
<feature type="region of interest" description="Disordered" evidence="9">
    <location>
        <begin position="1"/>
        <end position="96"/>
    </location>
</feature>
<keyword evidence="7 10" id="KW-1133">Transmembrane helix</keyword>
<keyword evidence="4 10" id="KW-0812">Transmembrane</keyword>
<keyword evidence="13" id="KW-1185">Reference proteome</keyword>
<dbReference type="Pfam" id="PF00664">
    <property type="entry name" value="ABC_membrane"/>
    <property type="match status" value="1"/>
</dbReference>
<evidence type="ECO:0000313" key="13">
    <source>
        <dbReference type="Proteomes" id="UP001151582"/>
    </source>
</evidence>
<protein>
    <recommendedName>
        <fullName evidence="11">ABC transmembrane type-1 domain-containing protein</fullName>
    </recommendedName>
</protein>
<dbReference type="Gene3D" id="1.20.1560.10">
    <property type="entry name" value="ABC transporter type 1, transmembrane domain"/>
    <property type="match status" value="1"/>
</dbReference>
<dbReference type="AlphaFoldDB" id="A0A9W8AX98"/>
<dbReference type="PANTHER" id="PTHR43394">
    <property type="entry name" value="ATP-DEPENDENT PERMEASE MDL1, MITOCHONDRIAL"/>
    <property type="match status" value="1"/>
</dbReference>
<feature type="compositionally biased region" description="Acidic residues" evidence="9">
    <location>
        <begin position="1"/>
        <end position="10"/>
    </location>
</feature>
<sequence length="474" mass="52324">DEDSETDDVFPIEKIEDIYSTRLSTGNGDSNDRTSHNQALMPDGFSSSTPVGTDTSQAPDTVGLGHSLPTKQRKKRKGLRHRLRKPRVKGKSASGLEDDELLAKEREHLKTAPLPFKRLAKLNRPELRYIIPGLICAIVDGALMPAYAMIFAKLMNVFSEIENPEKMRSDGNFYCLIFTILGIVAFFAVTGRVGLFDISGEHLTHRVRMLSYRSIVYQDAAFFDDRMNGTGILCSKLSTESERIKAFGGRVLGTVFQNMSTVVLGLTLGFSSGWQLTLVVLATIPLSAAGQVMYMKALTGFEGKTKEAYDMAAQTASETVANLKTVAALCRERMFVRMFRHSNEAPHQVAVRGVVVNSLGSAFAQSQMFLIMIIAFYYGSRLVIWGVISFEGMLQVSYSVIFIATGLSEIAQQIGDVAKAKIAALSLFRIVDRQPAIDLRNTTGHHTHAIDGHVDAHQVSFCYPTRQDIPILQQ</sequence>
<feature type="transmembrane region" description="Helical" evidence="10">
    <location>
        <begin position="127"/>
        <end position="151"/>
    </location>
</feature>
<feature type="non-terminal residue" evidence="12">
    <location>
        <position position="1"/>
    </location>
</feature>
<comment type="subcellular location">
    <subcellularLocation>
        <location evidence="1">Membrane</location>
        <topology evidence="1">Multi-pass membrane protein</topology>
    </subcellularLocation>
</comment>
<dbReference type="PROSITE" id="PS50929">
    <property type="entry name" value="ABC_TM1F"/>
    <property type="match status" value="1"/>
</dbReference>
<dbReference type="GO" id="GO:0090374">
    <property type="term" value="P:oligopeptide export from mitochondrion"/>
    <property type="evidence" value="ECO:0007669"/>
    <property type="project" value="TreeGrafter"/>
</dbReference>
<feature type="compositionally biased region" description="Basic residues" evidence="9">
    <location>
        <begin position="71"/>
        <end position="90"/>
    </location>
</feature>
<comment type="caution">
    <text evidence="12">The sequence shown here is derived from an EMBL/GenBank/DDBJ whole genome shotgun (WGS) entry which is preliminary data.</text>
</comment>
<keyword evidence="8 10" id="KW-0472">Membrane</keyword>
<dbReference type="InterPro" id="IPR036640">
    <property type="entry name" value="ABC1_TM_sf"/>
</dbReference>
<evidence type="ECO:0000256" key="5">
    <source>
        <dbReference type="ARBA" id="ARBA00022741"/>
    </source>
</evidence>